<evidence type="ECO:0000313" key="9">
    <source>
        <dbReference type="EMBL" id="CAL8121688.1"/>
    </source>
</evidence>
<dbReference type="InterPro" id="IPR000399">
    <property type="entry name" value="TPP-bd_CS"/>
</dbReference>
<dbReference type="Gene3D" id="3.40.50.970">
    <property type="match status" value="2"/>
</dbReference>
<dbReference type="PANTHER" id="PTHR42818">
    <property type="entry name" value="SULFOPYRUVATE DECARBOXYLASE SUBUNIT ALPHA"/>
    <property type="match status" value="1"/>
</dbReference>
<keyword evidence="3" id="KW-0786">Thiamine pyrophosphate</keyword>
<dbReference type="Pfam" id="PF02776">
    <property type="entry name" value="TPP_enzyme_N"/>
    <property type="match status" value="1"/>
</dbReference>
<comment type="catalytic activity">
    <reaction evidence="6">
        <text>(2R)-hydroxyhexadecanoyl-CoA = pentadecanal + formyl-CoA</text>
        <dbReference type="Rhea" id="RHEA:55212"/>
        <dbReference type="ChEBI" id="CHEBI:17302"/>
        <dbReference type="ChEBI" id="CHEBI:57376"/>
        <dbReference type="ChEBI" id="CHEBI:138654"/>
    </reaction>
    <physiologicalReaction direction="left-to-right" evidence="6">
        <dbReference type="Rhea" id="RHEA:55213"/>
    </physiologicalReaction>
</comment>
<evidence type="ECO:0000256" key="6">
    <source>
        <dbReference type="ARBA" id="ARBA00048767"/>
    </source>
</evidence>
<evidence type="ECO:0000256" key="2">
    <source>
        <dbReference type="ARBA" id="ARBA00022793"/>
    </source>
</evidence>
<feature type="domain" description="Thiamine pyrophosphate enzyme TPP-binding" evidence="7">
    <location>
        <begin position="328"/>
        <end position="469"/>
    </location>
</feature>
<evidence type="ECO:0000259" key="7">
    <source>
        <dbReference type="Pfam" id="PF02775"/>
    </source>
</evidence>
<name>A0ABP1R9S1_9HEXA</name>
<keyword evidence="10" id="KW-1185">Reference proteome</keyword>
<organism evidence="9 10">
    <name type="scientific">Orchesella dallaii</name>
    <dbReference type="NCBI Taxonomy" id="48710"/>
    <lineage>
        <taxon>Eukaryota</taxon>
        <taxon>Metazoa</taxon>
        <taxon>Ecdysozoa</taxon>
        <taxon>Arthropoda</taxon>
        <taxon>Hexapoda</taxon>
        <taxon>Collembola</taxon>
        <taxon>Entomobryomorpha</taxon>
        <taxon>Entomobryoidea</taxon>
        <taxon>Orchesellidae</taxon>
        <taxon>Orchesellinae</taxon>
        <taxon>Orchesella</taxon>
    </lineage>
</organism>
<dbReference type="Proteomes" id="UP001642540">
    <property type="component" value="Unassembled WGS sequence"/>
</dbReference>
<dbReference type="InterPro" id="IPR017684">
    <property type="entry name" value="Phosphono-pyrv_decarboxylase"/>
</dbReference>
<accession>A0ABP1R9S1</accession>
<reference evidence="9 10" key="1">
    <citation type="submission" date="2024-08" db="EMBL/GenBank/DDBJ databases">
        <authorList>
            <person name="Cucini C."/>
            <person name="Frati F."/>
        </authorList>
    </citation>
    <scope>NUCLEOTIDE SEQUENCE [LARGE SCALE GENOMIC DNA]</scope>
</reference>
<dbReference type="InterPro" id="IPR011766">
    <property type="entry name" value="TPP_enzyme_TPP-bd"/>
</dbReference>
<dbReference type="PROSITE" id="PS00187">
    <property type="entry name" value="TPP_ENZYMES"/>
    <property type="match status" value="1"/>
</dbReference>
<dbReference type="CDD" id="cd07035">
    <property type="entry name" value="TPP_PYR_POX_like"/>
    <property type="match status" value="1"/>
</dbReference>
<dbReference type="NCBIfam" id="TIGR03297">
    <property type="entry name" value="Ppyr-DeCO2ase"/>
    <property type="match status" value="1"/>
</dbReference>
<dbReference type="PANTHER" id="PTHR42818:SF1">
    <property type="entry name" value="SULFOPYRUVATE DECARBOXYLASE"/>
    <property type="match status" value="1"/>
</dbReference>
<evidence type="ECO:0000256" key="5">
    <source>
        <dbReference type="ARBA" id="ARBA00030510"/>
    </source>
</evidence>
<dbReference type="EMBL" id="CAXLJM020000066">
    <property type="protein sequence ID" value="CAL8121688.1"/>
    <property type="molecule type" value="Genomic_DNA"/>
</dbReference>
<protein>
    <recommendedName>
        <fullName evidence="1">2-hydroxyacyl-CoA lyase 2</fullName>
    </recommendedName>
    <alternativeName>
        <fullName evidence="5">IlvB-like protein</fullName>
    </alternativeName>
</protein>
<keyword evidence="2" id="KW-0210">Decarboxylase</keyword>
<dbReference type="InterPro" id="IPR029061">
    <property type="entry name" value="THDP-binding"/>
</dbReference>
<evidence type="ECO:0000256" key="1">
    <source>
        <dbReference type="ARBA" id="ARBA00018936"/>
    </source>
</evidence>
<dbReference type="InterPro" id="IPR012001">
    <property type="entry name" value="Thiamin_PyroP_enz_TPP-bd_dom"/>
</dbReference>
<dbReference type="CDD" id="cd03371">
    <property type="entry name" value="TPP_PpyrDC"/>
    <property type="match status" value="1"/>
</dbReference>
<sequence>MLAFKAASQALARTCRATSFWNSSRAAPQTLSSSSVVGLASFSRTGTNARKHGLMATERASVSFPRNSAGLPCTFGYRSVTNYYSTTAKIPSHEQQYQEQKRRNEDAGVLTELVRDFLEPSAFYKAVKEIGIDFYTGVPDSLLKDFCAFVTDHVPSSHHIIAPNEGAAVAVAAGYHLASSKAPLVYMQNSGLGNAVNPLVSLCAPEVYSIPMLLLIGWRGEPGKRDEPQHLVQGQVTPGLLAALGIPFQPLPDYFEGAQQALYTAKKHMERTLTPYALLVKRQTFAPYKMQKLTVLDEVEHSRMQREDAIETVINTVSDRDIIVGTTGMLSRELFELRKMREEGHERDFLTVGCMGHATSIALGIAIRKPTRRIFALDGDGALIMHMGSMATIAQTSPPNLTHIVLNNGAHDSVGGQPSAASKDTFSIPELAIAAGYRSAQVATNAEEIMQAIKNVQLPGEKGPNMIEIKIRRGSRKNLGRPTRTPVQNKMDFMHFVAINGSG</sequence>
<proteinExistence type="predicted"/>
<evidence type="ECO:0000313" key="10">
    <source>
        <dbReference type="Proteomes" id="UP001642540"/>
    </source>
</evidence>
<dbReference type="InterPro" id="IPR051818">
    <property type="entry name" value="TPP_dependent_decarboxylase"/>
</dbReference>
<comment type="caution">
    <text evidence="9">The sequence shown here is derived from an EMBL/GenBank/DDBJ whole genome shotgun (WGS) entry which is preliminary data.</text>
</comment>
<evidence type="ECO:0000259" key="8">
    <source>
        <dbReference type="Pfam" id="PF02776"/>
    </source>
</evidence>
<gene>
    <name evidence="9" type="ORF">ODALV1_LOCUS19494</name>
</gene>
<evidence type="ECO:0000256" key="3">
    <source>
        <dbReference type="ARBA" id="ARBA00023052"/>
    </source>
</evidence>
<evidence type="ECO:0000256" key="4">
    <source>
        <dbReference type="ARBA" id="ARBA00023239"/>
    </source>
</evidence>
<dbReference type="Pfam" id="PF02775">
    <property type="entry name" value="TPP_enzyme_C"/>
    <property type="match status" value="1"/>
</dbReference>
<dbReference type="SUPFAM" id="SSF52518">
    <property type="entry name" value="Thiamin diphosphate-binding fold (THDP-binding)"/>
    <property type="match status" value="2"/>
</dbReference>
<keyword evidence="4" id="KW-0456">Lyase</keyword>
<feature type="domain" description="Thiamine pyrophosphate enzyme N-terminal TPP-binding" evidence="8">
    <location>
        <begin position="122"/>
        <end position="231"/>
    </location>
</feature>